<dbReference type="SUPFAM" id="SSF53383">
    <property type="entry name" value="PLP-dependent transferases"/>
    <property type="match status" value="1"/>
</dbReference>
<dbReference type="PIRSF" id="PIRSF000390">
    <property type="entry name" value="PLP_StrS"/>
    <property type="match status" value="1"/>
</dbReference>
<dbReference type="Gene3D" id="3.40.640.10">
    <property type="entry name" value="Type I PLP-dependent aspartate aminotransferase-like (Major domain)"/>
    <property type="match status" value="1"/>
</dbReference>
<evidence type="ECO:0000313" key="5">
    <source>
        <dbReference type="Proteomes" id="UP001501207"/>
    </source>
</evidence>
<keyword evidence="5" id="KW-1185">Reference proteome</keyword>
<dbReference type="Pfam" id="PF01041">
    <property type="entry name" value="DegT_DnrJ_EryC1"/>
    <property type="match status" value="1"/>
</dbReference>
<dbReference type="InterPro" id="IPR015422">
    <property type="entry name" value="PyrdxlP-dep_Trfase_small"/>
</dbReference>
<proteinExistence type="inferred from homology"/>
<dbReference type="InterPro" id="IPR015421">
    <property type="entry name" value="PyrdxlP-dep_Trfase_major"/>
</dbReference>
<evidence type="ECO:0000256" key="2">
    <source>
        <dbReference type="ARBA" id="ARBA00037999"/>
    </source>
</evidence>
<dbReference type="EMBL" id="BAABFN010000022">
    <property type="protein sequence ID" value="GAA4320969.1"/>
    <property type="molecule type" value="Genomic_DNA"/>
</dbReference>
<comment type="similarity">
    <text evidence="2 3">Belongs to the DegT/DnrJ/EryC1 family.</text>
</comment>
<name>A0ABP8GBK3_9BACT</name>
<dbReference type="PANTHER" id="PTHR30244">
    <property type="entry name" value="TRANSAMINASE"/>
    <property type="match status" value="1"/>
</dbReference>
<dbReference type="Gene3D" id="3.90.1150.10">
    <property type="entry name" value="Aspartate Aminotransferase, domain 1"/>
    <property type="match status" value="1"/>
</dbReference>
<evidence type="ECO:0000256" key="1">
    <source>
        <dbReference type="ARBA" id="ARBA00022898"/>
    </source>
</evidence>
<keyword evidence="4" id="KW-0032">Aminotransferase</keyword>
<reference evidence="5" key="1">
    <citation type="journal article" date="2019" name="Int. J. Syst. Evol. Microbiol.">
        <title>The Global Catalogue of Microorganisms (GCM) 10K type strain sequencing project: providing services to taxonomists for standard genome sequencing and annotation.</title>
        <authorList>
            <consortium name="The Broad Institute Genomics Platform"/>
            <consortium name="The Broad Institute Genome Sequencing Center for Infectious Disease"/>
            <person name="Wu L."/>
            <person name="Ma J."/>
        </authorList>
    </citation>
    <scope>NUCLEOTIDE SEQUENCE [LARGE SCALE GENOMIC DNA]</scope>
    <source>
        <strain evidence="5">JCM 17664</strain>
    </source>
</reference>
<comment type="caution">
    <text evidence="4">The sequence shown here is derived from an EMBL/GenBank/DDBJ whole genome shotgun (WGS) entry which is preliminary data.</text>
</comment>
<accession>A0ABP8GBK3</accession>
<dbReference type="CDD" id="cd00616">
    <property type="entry name" value="AHBA_syn"/>
    <property type="match status" value="1"/>
</dbReference>
<organism evidence="4 5">
    <name type="scientific">Compostibacter hankyongensis</name>
    <dbReference type="NCBI Taxonomy" id="1007089"/>
    <lineage>
        <taxon>Bacteria</taxon>
        <taxon>Pseudomonadati</taxon>
        <taxon>Bacteroidota</taxon>
        <taxon>Chitinophagia</taxon>
        <taxon>Chitinophagales</taxon>
        <taxon>Chitinophagaceae</taxon>
        <taxon>Compostibacter</taxon>
    </lineage>
</organism>
<protein>
    <submittedName>
        <fullName evidence="4">DegT/DnrJ/EryC1/StrS family aminotransferase</fullName>
    </submittedName>
</protein>
<keyword evidence="4" id="KW-0808">Transferase</keyword>
<dbReference type="GO" id="GO:0008483">
    <property type="term" value="F:transaminase activity"/>
    <property type="evidence" value="ECO:0007669"/>
    <property type="project" value="UniProtKB-KW"/>
</dbReference>
<dbReference type="RefSeq" id="WP_344981931.1">
    <property type="nucleotide sequence ID" value="NZ_BAABFN010000022.1"/>
</dbReference>
<dbReference type="InterPro" id="IPR000653">
    <property type="entry name" value="DegT/StrS_aminotransferase"/>
</dbReference>
<evidence type="ECO:0000313" key="4">
    <source>
        <dbReference type="EMBL" id="GAA4320969.1"/>
    </source>
</evidence>
<dbReference type="InterPro" id="IPR015424">
    <property type="entry name" value="PyrdxlP-dep_Trfase"/>
</dbReference>
<gene>
    <name evidence="4" type="ORF">GCM10023143_35510</name>
</gene>
<dbReference type="PANTHER" id="PTHR30244:SF36">
    <property type="entry name" value="3-OXO-GLUCOSE-6-PHOSPHATE:GLUTAMATE AMINOTRANSFERASE"/>
    <property type="match status" value="1"/>
</dbReference>
<keyword evidence="1 3" id="KW-0663">Pyridoxal phosphate</keyword>
<evidence type="ECO:0000256" key="3">
    <source>
        <dbReference type="RuleBase" id="RU004508"/>
    </source>
</evidence>
<sequence length="379" mass="42975">MERSIQMVDLKAQYYKLKEEIDNALISVAEGTAYINGPQVKDFAKDLKQYNKVKHVIPCGNGTDALQIAMMALNFKPGDEVIVPAFTYIATVEVIALLGLTPKFIDVREDTFEIDYDQLGNVISEKTVGIVPVHLFGQCSNMEVLLKISKKYNIAIIEDTAQAIGAEFIFKDGTRKFAGTIGDIGTTSFFPSKNLGCYGDGGALFTNDEQLSEKAYMIANHGQREKYHHETIGVNSRLDTLQAAILQIKLRHLNNYSRARQNVADRYDERLKGHSEIIIPFRAPYSTHVFNQYTCRIKSDNRKALKQYLTSKGIPSMIYYPIPLHLQEAYRTYGYKAGDFPVAERLCEEVISLPIHTEMKHEDQDYIIEEILNYFKTAK</sequence>
<dbReference type="Proteomes" id="UP001501207">
    <property type="component" value="Unassembled WGS sequence"/>
</dbReference>